<evidence type="ECO:0000313" key="3">
    <source>
        <dbReference type="Proteomes" id="UP000242949"/>
    </source>
</evidence>
<dbReference type="NCBIfam" id="NF006085">
    <property type="entry name" value="PRK08233.1"/>
    <property type="match status" value="1"/>
</dbReference>
<dbReference type="OrthoDB" id="6291705at2"/>
<dbReference type="RefSeq" id="WP_090795257.1">
    <property type="nucleotide sequence ID" value="NZ_FMYI01000004.1"/>
</dbReference>
<keyword evidence="3" id="KW-1185">Reference proteome</keyword>
<dbReference type="STRING" id="1612202.SAMN05421734_104200"/>
<feature type="domain" description="Phosphoribulokinase/uridine kinase" evidence="1">
    <location>
        <begin position="73"/>
        <end position="160"/>
    </location>
</feature>
<reference evidence="3" key="1">
    <citation type="submission" date="2016-09" db="EMBL/GenBank/DDBJ databases">
        <authorList>
            <person name="Varghese N."/>
            <person name="Submissions S."/>
        </authorList>
    </citation>
    <scope>NUCLEOTIDE SEQUENCE [LARGE SCALE GENOMIC DNA]</scope>
    <source>
        <strain evidence="3">S5</strain>
    </source>
</reference>
<sequence length="186" mass="21280">MEKEKTPLVVAIAGVSGGGKTTITNYLNDKLINSKVISFDDYDFDGPYDIIDWIDNGANYNEWNLDPLIQDIKMALVEPLDYILLDYPFAYKHMKTSTLIDLTIYIDTPLDIAMARRLIRDYKNSSTENILFDMENYISRGRRGYLEMLKTIKPNSDIIVDGTLSVSKIINEIYNSVSDNNTNTER</sequence>
<dbReference type="InterPro" id="IPR006083">
    <property type="entry name" value="PRK/URK"/>
</dbReference>
<protein>
    <submittedName>
        <fullName evidence="2">Uridine kinase</fullName>
    </submittedName>
</protein>
<organism evidence="2 3">
    <name type="scientific">Pelagirhabdus alkalitolerans</name>
    <dbReference type="NCBI Taxonomy" id="1612202"/>
    <lineage>
        <taxon>Bacteria</taxon>
        <taxon>Bacillati</taxon>
        <taxon>Bacillota</taxon>
        <taxon>Bacilli</taxon>
        <taxon>Bacillales</taxon>
        <taxon>Bacillaceae</taxon>
        <taxon>Pelagirhabdus</taxon>
    </lineage>
</organism>
<accession>A0A1G6J3S6</accession>
<dbReference type="Proteomes" id="UP000242949">
    <property type="component" value="Unassembled WGS sequence"/>
</dbReference>
<dbReference type="Gene3D" id="3.40.50.300">
    <property type="entry name" value="P-loop containing nucleotide triphosphate hydrolases"/>
    <property type="match status" value="1"/>
</dbReference>
<dbReference type="EMBL" id="FMYI01000004">
    <property type="protein sequence ID" value="SDC12626.1"/>
    <property type="molecule type" value="Genomic_DNA"/>
</dbReference>
<evidence type="ECO:0000313" key="2">
    <source>
        <dbReference type="EMBL" id="SDC12626.1"/>
    </source>
</evidence>
<dbReference type="AlphaFoldDB" id="A0A1G6J3S6"/>
<dbReference type="InterPro" id="IPR027417">
    <property type="entry name" value="P-loop_NTPase"/>
</dbReference>
<keyword evidence="2" id="KW-0418">Kinase</keyword>
<evidence type="ECO:0000259" key="1">
    <source>
        <dbReference type="Pfam" id="PF00485"/>
    </source>
</evidence>
<name>A0A1G6J3S6_9BACI</name>
<dbReference type="GO" id="GO:0005524">
    <property type="term" value="F:ATP binding"/>
    <property type="evidence" value="ECO:0007669"/>
    <property type="project" value="InterPro"/>
</dbReference>
<dbReference type="Pfam" id="PF00485">
    <property type="entry name" value="PRK"/>
    <property type="match status" value="1"/>
</dbReference>
<gene>
    <name evidence="2" type="ORF">SAMN05421734_104200</name>
</gene>
<dbReference type="SUPFAM" id="SSF52540">
    <property type="entry name" value="P-loop containing nucleoside triphosphate hydrolases"/>
    <property type="match status" value="1"/>
</dbReference>
<proteinExistence type="predicted"/>
<dbReference type="GO" id="GO:0016301">
    <property type="term" value="F:kinase activity"/>
    <property type="evidence" value="ECO:0007669"/>
    <property type="project" value="UniProtKB-KW"/>
</dbReference>
<keyword evidence="2" id="KW-0808">Transferase</keyword>